<feature type="compositionally biased region" description="Low complexity" evidence="2">
    <location>
        <begin position="72"/>
        <end position="103"/>
    </location>
</feature>
<accession>A0ABU6ZKQ5</accession>
<dbReference type="Proteomes" id="UP001341840">
    <property type="component" value="Unassembled WGS sequence"/>
</dbReference>
<evidence type="ECO:0000256" key="1">
    <source>
        <dbReference type="SAM" id="Coils"/>
    </source>
</evidence>
<reference evidence="3 4" key="1">
    <citation type="journal article" date="2023" name="Plants (Basel)">
        <title>Bridging the Gap: Combining Genomics and Transcriptomics Approaches to Understand Stylosanthes scabra, an Orphan Legume from the Brazilian Caatinga.</title>
        <authorList>
            <person name="Ferreira-Neto J.R.C."/>
            <person name="da Silva M.D."/>
            <person name="Binneck E."/>
            <person name="de Melo N.F."/>
            <person name="da Silva R.H."/>
            <person name="de Melo A.L.T.M."/>
            <person name="Pandolfi V."/>
            <person name="Bustamante F.O."/>
            <person name="Brasileiro-Vidal A.C."/>
            <person name="Benko-Iseppon A.M."/>
        </authorList>
    </citation>
    <scope>NUCLEOTIDE SEQUENCE [LARGE SCALE GENOMIC DNA]</scope>
    <source>
        <tissue evidence="3">Leaves</tissue>
    </source>
</reference>
<protein>
    <submittedName>
        <fullName evidence="3">Uncharacterized protein</fullName>
    </submittedName>
</protein>
<organism evidence="3 4">
    <name type="scientific">Stylosanthes scabra</name>
    <dbReference type="NCBI Taxonomy" id="79078"/>
    <lineage>
        <taxon>Eukaryota</taxon>
        <taxon>Viridiplantae</taxon>
        <taxon>Streptophyta</taxon>
        <taxon>Embryophyta</taxon>
        <taxon>Tracheophyta</taxon>
        <taxon>Spermatophyta</taxon>
        <taxon>Magnoliopsida</taxon>
        <taxon>eudicotyledons</taxon>
        <taxon>Gunneridae</taxon>
        <taxon>Pentapetalae</taxon>
        <taxon>rosids</taxon>
        <taxon>fabids</taxon>
        <taxon>Fabales</taxon>
        <taxon>Fabaceae</taxon>
        <taxon>Papilionoideae</taxon>
        <taxon>50 kb inversion clade</taxon>
        <taxon>dalbergioids sensu lato</taxon>
        <taxon>Dalbergieae</taxon>
        <taxon>Pterocarpus clade</taxon>
        <taxon>Stylosanthes</taxon>
    </lineage>
</organism>
<keyword evidence="1" id="KW-0175">Coiled coil</keyword>
<feature type="region of interest" description="Disordered" evidence="2">
    <location>
        <begin position="61"/>
        <end position="138"/>
    </location>
</feature>
<sequence>MRGSRFPGCTGIPGSNFKCRWILDHSDAEVGVFLDSLLGDMEKHSRYDRLLQKMAEVEGAGPRSVLPHVRAPHPTSEGSSSSPAVPVPAPTTSVPLAPSAGAAKAKKKSSGATAPKPFSVAREEGAKEDPKRKRKVPEASAKVAALGVYSACEHEVSPIDCAFPPDYNFRAALDAGLTQGPARELLGPLLPEQLLGTAQRLACKLTACLQDGVENAFAAKVQMEKELAATKDQVDELTAERESALAAPLLNSKIKSLTQELELAEGEHLSAVARMKKVEERAKVQAAELESCRAALERERKRAE</sequence>
<evidence type="ECO:0000313" key="4">
    <source>
        <dbReference type="Proteomes" id="UP001341840"/>
    </source>
</evidence>
<dbReference type="EMBL" id="JASCZI010272507">
    <property type="protein sequence ID" value="MED6222519.1"/>
    <property type="molecule type" value="Genomic_DNA"/>
</dbReference>
<evidence type="ECO:0000256" key="2">
    <source>
        <dbReference type="SAM" id="MobiDB-lite"/>
    </source>
</evidence>
<feature type="compositionally biased region" description="Basic and acidic residues" evidence="2">
    <location>
        <begin position="121"/>
        <end position="131"/>
    </location>
</feature>
<gene>
    <name evidence="3" type="ORF">PIB30_065195</name>
</gene>
<proteinExistence type="predicted"/>
<feature type="coiled-coil region" evidence="1">
    <location>
        <begin position="213"/>
        <end position="299"/>
    </location>
</feature>
<name>A0ABU6ZKQ5_9FABA</name>
<evidence type="ECO:0000313" key="3">
    <source>
        <dbReference type="EMBL" id="MED6222519.1"/>
    </source>
</evidence>
<comment type="caution">
    <text evidence="3">The sequence shown here is derived from an EMBL/GenBank/DDBJ whole genome shotgun (WGS) entry which is preliminary data.</text>
</comment>
<keyword evidence="4" id="KW-1185">Reference proteome</keyword>